<dbReference type="OrthoDB" id="5391053at2759"/>
<feature type="region of interest" description="Disordered" evidence="1">
    <location>
        <begin position="1"/>
        <end position="26"/>
    </location>
</feature>
<keyword evidence="3" id="KW-1185">Reference proteome</keyword>
<reference evidence="2 3" key="1">
    <citation type="submission" date="2015-07" db="EMBL/GenBank/DDBJ databases">
        <title>Comparative genomics of the Sigatoka disease complex on banana suggests a link between parallel evolutionary changes in Pseudocercospora fijiensis and Pseudocercospora eumusae and increased virulence on the banana host.</title>
        <authorList>
            <person name="Chang T.-C."/>
            <person name="Salvucci A."/>
            <person name="Crous P.W."/>
            <person name="Stergiopoulos I."/>
        </authorList>
    </citation>
    <scope>NUCLEOTIDE SEQUENCE [LARGE SCALE GENOMIC DNA]</scope>
    <source>
        <strain evidence="2 3">CBS 114824</strain>
    </source>
</reference>
<dbReference type="EMBL" id="LFZN01000043">
    <property type="protein sequence ID" value="KXT02351.1"/>
    <property type="molecule type" value="Genomic_DNA"/>
</dbReference>
<dbReference type="Proteomes" id="UP000070133">
    <property type="component" value="Unassembled WGS sequence"/>
</dbReference>
<dbReference type="AlphaFoldDB" id="A0A139HIN9"/>
<gene>
    <name evidence="2" type="ORF">AC578_255</name>
</gene>
<proteinExistence type="predicted"/>
<sequence length="150" mass="17487">MSSKRRTAPSRLKGEDSSRNRHETRRLTRWLIEAEQEYYNAKSALLDAGLQPPGLDMDSRFIDDADDGYRMSMEREWVVSADSYHLHRWLDNIPRDVESSETAVEARERDMDSWNAEEVDVCDNWSMVADGLERRRIDKWRALATAAHEG</sequence>
<accession>A0A139HIN9</accession>
<organism evidence="2 3">
    <name type="scientific">Pseudocercospora eumusae</name>
    <dbReference type="NCBI Taxonomy" id="321146"/>
    <lineage>
        <taxon>Eukaryota</taxon>
        <taxon>Fungi</taxon>
        <taxon>Dikarya</taxon>
        <taxon>Ascomycota</taxon>
        <taxon>Pezizomycotina</taxon>
        <taxon>Dothideomycetes</taxon>
        <taxon>Dothideomycetidae</taxon>
        <taxon>Mycosphaerellales</taxon>
        <taxon>Mycosphaerellaceae</taxon>
        <taxon>Pseudocercospora</taxon>
    </lineage>
</organism>
<name>A0A139HIN9_9PEZI</name>
<comment type="caution">
    <text evidence="2">The sequence shown here is derived from an EMBL/GenBank/DDBJ whole genome shotgun (WGS) entry which is preliminary data.</text>
</comment>
<evidence type="ECO:0000313" key="2">
    <source>
        <dbReference type="EMBL" id="KXT02351.1"/>
    </source>
</evidence>
<protein>
    <submittedName>
        <fullName evidence="2">Uncharacterized protein</fullName>
    </submittedName>
</protein>
<feature type="compositionally biased region" description="Basic and acidic residues" evidence="1">
    <location>
        <begin position="12"/>
        <end position="21"/>
    </location>
</feature>
<evidence type="ECO:0000256" key="1">
    <source>
        <dbReference type="SAM" id="MobiDB-lite"/>
    </source>
</evidence>
<evidence type="ECO:0000313" key="3">
    <source>
        <dbReference type="Proteomes" id="UP000070133"/>
    </source>
</evidence>